<keyword evidence="1" id="KW-0732">Signal</keyword>
<proteinExistence type="predicted"/>
<accession>A0A1Y2GG33</accession>
<dbReference type="InParanoid" id="A0A1Y2GG33"/>
<dbReference type="EMBL" id="MCFF01000033">
    <property type="protein sequence ID" value="ORZ09768.1"/>
    <property type="molecule type" value="Genomic_DNA"/>
</dbReference>
<sequence length="174" mass="18471">MKFALSLAAIATVLFSASVTSAAPAGGPNGQTAALISTSQYCLFLPRDYGGDIAESEDDAVAFCNTAIPTAPNARKLPTGFVQSIHFVNNTSKSYVQITGRIDRSKYGLSESDGGGQYDIKAPVGSKCAGYGYYVQLLEPDEEIYCLRCCKNKSDCPVNKSTYGCRDVLGGDYS</sequence>
<dbReference type="STRING" id="64571.A0A1Y2GG33"/>
<dbReference type="AlphaFoldDB" id="A0A1Y2GG33"/>
<comment type="caution">
    <text evidence="2">The sequence shown here is derived from an EMBL/GenBank/DDBJ whole genome shotgun (WGS) entry which is preliminary data.</text>
</comment>
<dbReference type="OrthoDB" id="3044029at2759"/>
<evidence type="ECO:0000256" key="1">
    <source>
        <dbReference type="SAM" id="SignalP"/>
    </source>
</evidence>
<evidence type="ECO:0000313" key="3">
    <source>
        <dbReference type="Proteomes" id="UP000193648"/>
    </source>
</evidence>
<name>A0A1Y2GG33_9FUNG</name>
<protein>
    <submittedName>
        <fullName evidence="2">Uncharacterized protein</fullName>
    </submittedName>
</protein>
<evidence type="ECO:0000313" key="2">
    <source>
        <dbReference type="EMBL" id="ORZ09768.1"/>
    </source>
</evidence>
<feature type="chain" id="PRO_5013254485" evidence="1">
    <location>
        <begin position="23"/>
        <end position="174"/>
    </location>
</feature>
<reference evidence="2 3" key="1">
    <citation type="submission" date="2016-07" db="EMBL/GenBank/DDBJ databases">
        <title>Pervasive Adenine N6-methylation of Active Genes in Fungi.</title>
        <authorList>
            <consortium name="DOE Joint Genome Institute"/>
            <person name="Mondo S.J."/>
            <person name="Dannebaum R.O."/>
            <person name="Kuo R.C."/>
            <person name="Labutti K."/>
            <person name="Haridas S."/>
            <person name="Kuo A."/>
            <person name="Salamov A."/>
            <person name="Ahrendt S.R."/>
            <person name="Lipzen A."/>
            <person name="Sullivan W."/>
            <person name="Andreopoulos W.B."/>
            <person name="Clum A."/>
            <person name="Lindquist E."/>
            <person name="Daum C."/>
            <person name="Ramamoorthy G.K."/>
            <person name="Gryganskyi A."/>
            <person name="Culley D."/>
            <person name="Magnuson J.K."/>
            <person name="James T.Y."/>
            <person name="O'Malley M.A."/>
            <person name="Stajich J.E."/>
            <person name="Spatafora J.W."/>
            <person name="Visel A."/>
            <person name="Grigoriev I.V."/>
        </authorList>
    </citation>
    <scope>NUCLEOTIDE SEQUENCE [LARGE SCALE GENOMIC DNA]</scope>
    <source>
        <strain evidence="2 3">NRRL 3116</strain>
    </source>
</reference>
<gene>
    <name evidence="2" type="ORF">BCR41DRAFT_358444</name>
</gene>
<dbReference type="GeneID" id="33566892"/>
<keyword evidence="3" id="KW-1185">Reference proteome</keyword>
<dbReference type="RefSeq" id="XP_021879038.1">
    <property type="nucleotide sequence ID" value="XM_022025048.1"/>
</dbReference>
<dbReference type="Proteomes" id="UP000193648">
    <property type="component" value="Unassembled WGS sequence"/>
</dbReference>
<feature type="signal peptide" evidence="1">
    <location>
        <begin position="1"/>
        <end position="22"/>
    </location>
</feature>
<organism evidence="2 3">
    <name type="scientific">Lobosporangium transversale</name>
    <dbReference type="NCBI Taxonomy" id="64571"/>
    <lineage>
        <taxon>Eukaryota</taxon>
        <taxon>Fungi</taxon>
        <taxon>Fungi incertae sedis</taxon>
        <taxon>Mucoromycota</taxon>
        <taxon>Mortierellomycotina</taxon>
        <taxon>Mortierellomycetes</taxon>
        <taxon>Mortierellales</taxon>
        <taxon>Mortierellaceae</taxon>
        <taxon>Lobosporangium</taxon>
    </lineage>
</organism>